<dbReference type="Proteomes" id="UP001174909">
    <property type="component" value="Unassembled WGS sequence"/>
</dbReference>
<accession>A0AA35X991</accession>
<comment type="similarity">
    <text evidence="1">Belongs to the catalase family.</text>
</comment>
<evidence type="ECO:0000313" key="8">
    <source>
        <dbReference type="EMBL" id="CAI8042387.1"/>
    </source>
</evidence>
<organism evidence="8 9">
    <name type="scientific">Geodia barretti</name>
    <name type="common">Barrett's horny sponge</name>
    <dbReference type="NCBI Taxonomy" id="519541"/>
    <lineage>
        <taxon>Eukaryota</taxon>
        <taxon>Metazoa</taxon>
        <taxon>Porifera</taxon>
        <taxon>Demospongiae</taxon>
        <taxon>Heteroscleromorpha</taxon>
        <taxon>Tetractinellida</taxon>
        <taxon>Astrophorina</taxon>
        <taxon>Geodiidae</taxon>
        <taxon>Geodia</taxon>
    </lineage>
</organism>
<dbReference type="Gene3D" id="6.10.10.30">
    <property type="entry name" value="Catalase hpii, N-terminal domain-like"/>
    <property type="match status" value="1"/>
</dbReference>
<dbReference type="GO" id="GO:0042542">
    <property type="term" value="P:response to hydrogen peroxide"/>
    <property type="evidence" value="ECO:0007669"/>
    <property type="project" value="TreeGrafter"/>
</dbReference>
<name>A0AA35X991_GEOBA</name>
<evidence type="ECO:0000256" key="6">
    <source>
        <dbReference type="ARBA" id="ARBA00023004"/>
    </source>
</evidence>
<protein>
    <submittedName>
        <fullName evidence="8">Catalase</fullName>
    </submittedName>
</protein>
<dbReference type="GO" id="GO:0004096">
    <property type="term" value="F:catalase activity"/>
    <property type="evidence" value="ECO:0007669"/>
    <property type="project" value="InterPro"/>
</dbReference>
<evidence type="ECO:0000256" key="1">
    <source>
        <dbReference type="ARBA" id="ARBA00005329"/>
    </source>
</evidence>
<dbReference type="GO" id="GO:0020037">
    <property type="term" value="F:heme binding"/>
    <property type="evidence" value="ECO:0007669"/>
    <property type="project" value="InterPro"/>
</dbReference>
<dbReference type="InterPro" id="IPR020835">
    <property type="entry name" value="Catalase_sf"/>
</dbReference>
<dbReference type="GO" id="GO:0042744">
    <property type="term" value="P:hydrogen peroxide catabolic process"/>
    <property type="evidence" value="ECO:0007669"/>
    <property type="project" value="TreeGrafter"/>
</dbReference>
<gene>
    <name evidence="8" type="ORF">GBAR_LOCUS23550</name>
</gene>
<evidence type="ECO:0000256" key="4">
    <source>
        <dbReference type="ARBA" id="ARBA00022723"/>
    </source>
</evidence>
<keyword evidence="9" id="KW-1185">Reference proteome</keyword>
<reference evidence="8" key="1">
    <citation type="submission" date="2023-03" db="EMBL/GenBank/DDBJ databases">
        <authorList>
            <person name="Steffen K."/>
            <person name="Cardenas P."/>
        </authorList>
    </citation>
    <scope>NUCLEOTIDE SEQUENCE</scope>
</reference>
<evidence type="ECO:0000256" key="3">
    <source>
        <dbReference type="ARBA" id="ARBA00022617"/>
    </source>
</evidence>
<keyword evidence="3" id="KW-0349">Heme</keyword>
<keyword evidence="6" id="KW-0408">Iron</keyword>
<keyword evidence="5" id="KW-0560">Oxidoreductase</keyword>
<dbReference type="PANTHER" id="PTHR11465:SF9">
    <property type="entry name" value="CATALASE"/>
    <property type="match status" value="1"/>
</dbReference>
<feature type="domain" description="Catalase core" evidence="7">
    <location>
        <begin position="2"/>
        <end position="84"/>
    </location>
</feature>
<evidence type="ECO:0000259" key="7">
    <source>
        <dbReference type="Pfam" id="PF00199"/>
    </source>
</evidence>
<evidence type="ECO:0000256" key="5">
    <source>
        <dbReference type="ARBA" id="ARBA00023002"/>
    </source>
</evidence>
<comment type="caution">
    <text evidence="8">The sequence shown here is derived from an EMBL/GenBank/DDBJ whole genome shotgun (WGS) entry which is preliminary data.</text>
</comment>
<dbReference type="GO" id="GO:0046872">
    <property type="term" value="F:metal ion binding"/>
    <property type="evidence" value="ECO:0007669"/>
    <property type="project" value="UniProtKB-KW"/>
</dbReference>
<proteinExistence type="inferred from homology"/>
<sequence>MTTSAGAPVADNQNALTAGERGPILLQDYQLIEKLAHQNRERIPERVVHAKGWGAYGTFTVNHDISRYTRARVLQPGAECEVLVAVLHRGR</sequence>
<dbReference type="AlphaFoldDB" id="A0AA35X991"/>
<dbReference type="GO" id="GO:0005737">
    <property type="term" value="C:cytoplasm"/>
    <property type="evidence" value="ECO:0007669"/>
    <property type="project" value="TreeGrafter"/>
</dbReference>
<dbReference type="EMBL" id="CASHTH010003263">
    <property type="protein sequence ID" value="CAI8042387.1"/>
    <property type="molecule type" value="Genomic_DNA"/>
</dbReference>
<dbReference type="InterPro" id="IPR011614">
    <property type="entry name" value="Catalase_core"/>
</dbReference>
<dbReference type="PANTHER" id="PTHR11465">
    <property type="entry name" value="CATALASE"/>
    <property type="match status" value="1"/>
</dbReference>
<dbReference type="Gene3D" id="2.40.180.10">
    <property type="entry name" value="Catalase core domain"/>
    <property type="match status" value="1"/>
</dbReference>
<keyword evidence="2" id="KW-0575">Peroxidase</keyword>
<dbReference type="PROSITE" id="PS51402">
    <property type="entry name" value="CATALASE_3"/>
    <property type="match status" value="1"/>
</dbReference>
<dbReference type="InterPro" id="IPR018028">
    <property type="entry name" value="Catalase"/>
</dbReference>
<evidence type="ECO:0000313" key="9">
    <source>
        <dbReference type="Proteomes" id="UP001174909"/>
    </source>
</evidence>
<evidence type="ECO:0000256" key="2">
    <source>
        <dbReference type="ARBA" id="ARBA00022559"/>
    </source>
</evidence>
<keyword evidence="4" id="KW-0479">Metal-binding</keyword>
<dbReference type="Pfam" id="PF00199">
    <property type="entry name" value="Catalase"/>
    <property type="match status" value="1"/>
</dbReference>
<dbReference type="SUPFAM" id="SSF56634">
    <property type="entry name" value="Heme-dependent catalase-like"/>
    <property type="match status" value="1"/>
</dbReference>